<comment type="caution">
    <text evidence="2">The sequence shown here is derived from an EMBL/GenBank/DDBJ whole genome shotgun (WGS) entry which is preliminary data.</text>
</comment>
<feature type="non-terminal residue" evidence="2">
    <location>
        <position position="938"/>
    </location>
</feature>
<feature type="compositionally biased region" description="Polar residues" evidence="1">
    <location>
        <begin position="804"/>
        <end position="818"/>
    </location>
</feature>
<dbReference type="EMBL" id="JAIWYP010000001">
    <property type="protein sequence ID" value="KAH3880119.1"/>
    <property type="molecule type" value="Genomic_DNA"/>
</dbReference>
<dbReference type="PANTHER" id="PTHR15180">
    <property type="entry name" value="GENERAL TRANSCRIPTION FACTOR 3C POLYPEPTIDE 1"/>
    <property type="match status" value="1"/>
</dbReference>
<name>A0A9D4MQU9_DREPO</name>
<evidence type="ECO:0000256" key="1">
    <source>
        <dbReference type="SAM" id="MobiDB-lite"/>
    </source>
</evidence>
<reference evidence="2" key="1">
    <citation type="journal article" date="2019" name="bioRxiv">
        <title>The Genome of the Zebra Mussel, Dreissena polymorpha: A Resource for Invasive Species Research.</title>
        <authorList>
            <person name="McCartney M.A."/>
            <person name="Auch B."/>
            <person name="Kono T."/>
            <person name="Mallez S."/>
            <person name="Zhang Y."/>
            <person name="Obille A."/>
            <person name="Becker A."/>
            <person name="Abrahante J.E."/>
            <person name="Garbe J."/>
            <person name="Badalamenti J.P."/>
            <person name="Herman A."/>
            <person name="Mangelson H."/>
            <person name="Liachko I."/>
            <person name="Sullivan S."/>
            <person name="Sone E.D."/>
            <person name="Koren S."/>
            <person name="Silverstein K.A.T."/>
            <person name="Beckman K.B."/>
            <person name="Gohl D.M."/>
        </authorList>
    </citation>
    <scope>NUCLEOTIDE SEQUENCE</scope>
    <source>
        <strain evidence="2">Duluth1</strain>
        <tissue evidence="2">Whole animal</tissue>
    </source>
</reference>
<feature type="compositionally biased region" description="Basic and acidic residues" evidence="1">
    <location>
        <begin position="612"/>
        <end position="626"/>
    </location>
</feature>
<accession>A0A9D4MQU9</accession>
<dbReference type="PANTHER" id="PTHR15180:SF1">
    <property type="entry name" value="GENERAL TRANSCRIPTION FACTOR 3C POLYPEPTIDE 1"/>
    <property type="match status" value="1"/>
</dbReference>
<feature type="region of interest" description="Disordered" evidence="1">
    <location>
        <begin position="804"/>
        <end position="826"/>
    </location>
</feature>
<dbReference type="GO" id="GO:0006384">
    <property type="term" value="P:transcription initiation at RNA polymerase III promoter"/>
    <property type="evidence" value="ECO:0007669"/>
    <property type="project" value="InterPro"/>
</dbReference>
<evidence type="ECO:0000313" key="3">
    <source>
        <dbReference type="Proteomes" id="UP000828390"/>
    </source>
</evidence>
<dbReference type="Proteomes" id="UP000828390">
    <property type="component" value="Unassembled WGS sequence"/>
</dbReference>
<evidence type="ECO:0000313" key="2">
    <source>
        <dbReference type="EMBL" id="KAH3880119.1"/>
    </source>
</evidence>
<proteinExistence type="predicted"/>
<dbReference type="GO" id="GO:0000127">
    <property type="term" value="C:transcription factor TFIIIC complex"/>
    <property type="evidence" value="ECO:0007669"/>
    <property type="project" value="InterPro"/>
</dbReference>
<organism evidence="2 3">
    <name type="scientific">Dreissena polymorpha</name>
    <name type="common">Zebra mussel</name>
    <name type="synonym">Mytilus polymorpha</name>
    <dbReference type="NCBI Taxonomy" id="45954"/>
    <lineage>
        <taxon>Eukaryota</taxon>
        <taxon>Metazoa</taxon>
        <taxon>Spiralia</taxon>
        <taxon>Lophotrochozoa</taxon>
        <taxon>Mollusca</taxon>
        <taxon>Bivalvia</taxon>
        <taxon>Autobranchia</taxon>
        <taxon>Heteroconchia</taxon>
        <taxon>Euheterodonta</taxon>
        <taxon>Imparidentia</taxon>
        <taxon>Neoheterodontei</taxon>
        <taxon>Myida</taxon>
        <taxon>Dreissenoidea</taxon>
        <taxon>Dreissenidae</taxon>
        <taxon>Dreissena</taxon>
    </lineage>
</organism>
<feature type="non-terminal residue" evidence="2">
    <location>
        <position position="1"/>
    </location>
</feature>
<protein>
    <submittedName>
        <fullName evidence="2">Uncharacterized protein</fullName>
    </submittedName>
</protein>
<feature type="region of interest" description="Disordered" evidence="1">
    <location>
        <begin position="421"/>
        <end position="560"/>
    </location>
</feature>
<dbReference type="GO" id="GO:0003677">
    <property type="term" value="F:DNA binding"/>
    <property type="evidence" value="ECO:0007669"/>
    <property type="project" value="InterPro"/>
</dbReference>
<dbReference type="GO" id="GO:0042791">
    <property type="term" value="P:5S class rRNA transcription by RNA polymerase III"/>
    <property type="evidence" value="ECO:0007669"/>
    <property type="project" value="TreeGrafter"/>
</dbReference>
<feature type="compositionally biased region" description="Basic and acidic residues" evidence="1">
    <location>
        <begin position="543"/>
        <end position="559"/>
    </location>
</feature>
<feature type="region of interest" description="Disordered" evidence="1">
    <location>
        <begin position="606"/>
        <end position="639"/>
    </location>
</feature>
<gene>
    <name evidence="2" type="ORF">DPMN_004032</name>
</gene>
<sequence length="938" mass="106823">HPVSIKKVVRVERFWGNKGGKGVPHTSITMTNTHRRVKRMGRLKRIRNIKIAPRSRAKAVTGTGTGLGEKVKGRLKGDKKDEEIYRMRNKQRVVWTQKEDSVLLMCRVGSLIMDRKRKTAVIMYTQIRDYLHETCGEVSHDKTSSTVQRRLIFVLRNPQTEANLLLYYQEAMQDEFVLQNYMNKEFMLTDTSLRVKFKRLVDYLLDKFKSHDLQRCSLPETLEDLSIDYSIQCVGKHTQLKRFYEPMSRAEICHDVLRNILHSAVLLQDKMGRTHEMFKLLTQYPDVLLSNVIRELRLDGMFVINKKQYVKEYVSQLHSGLGLRNFKCSQRYLYCFKQRYLSPMFSECASILHNLQAAKETGQGQVTLPFDIKSGEMAILFPLILRGLVKLEMRIPEELAIIDMKGFYSFPWGRGKTHGFTTKADKSLQQTKQKRDLDKEQASKQASDAHDEWKAGPDRIVKDNNARSGSMVPEAGLDKDGEKVSKGKQSEASSGKGNDGKNISHLSETDLCNYADDNDNERLDKSEKERSRNVEEEESIELDNEKTNINDQATERSKASTDLVIVETGESGNELTVREGAGDKELAASLAETGDGSDEIVLQWENGTLRDITGDGRDDKPDKSRESLNNVEQVGVRSGRKMTLKEKQKICSAEAGNVKITEKKSTTLSKKTSALKKIPAAESVDDVDESYMVNAKEFTHVKTNRSEIVLPKPDTDFTNADPMCSSSVASRTFVCLRRVEDCSFEDIRVFNAQDNFVLKSCQIKLRLLDGEIDENKKNYGVEIFDENVETGEIVWKNDENSALNAASGNNENNAQNSDSKIKGNRNEMSDINVEAGNKMIETKNVENGIKDLVLEKSRMKKIWENLHKLIPFQINTDRMWEELKSSGASDQYVDQCHQVYDIITDNRELGIRAVDLKKQCQLGDNLRSVLNRLEEYSS</sequence>
<dbReference type="InterPro" id="IPR044210">
    <property type="entry name" value="Tfc3-like"/>
</dbReference>
<keyword evidence="3" id="KW-1185">Reference proteome</keyword>
<feature type="compositionally biased region" description="Basic and acidic residues" evidence="1">
    <location>
        <begin position="476"/>
        <end position="489"/>
    </location>
</feature>
<feature type="compositionally biased region" description="Basic and acidic residues" evidence="1">
    <location>
        <begin position="520"/>
        <end position="534"/>
    </location>
</feature>
<dbReference type="AlphaFoldDB" id="A0A9D4MQU9"/>
<reference evidence="2" key="2">
    <citation type="submission" date="2020-11" db="EMBL/GenBank/DDBJ databases">
        <authorList>
            <person name="McCartney M.A."/>
            <person name="Auch B."/>
            <person name="Kono T."/>
            <person name="Mallez S."/>
            <person name="Becker A."/>
            <person name="Gohl D.M."/>
            <person name="Silverstein K.A.T."/>
            <person name="Koren S."/>
            <person name="Bechman K.B."/>
            <person name="Herman A."/>
            <person name="Abrahante J.E."/>
            <person name="Garbe J."/>
        </authorList>
    </citation>
    <scope>NUCLEOTIDE SEQUENCE</scope>
    <source>
        <strain evidence="2">Duluth1</strain>
        <tissue evidence="2">Whole animal</tissue>
    </source>
</reference>
<feature type="compositionally biased region" description="Basic and acidic residues" evidence="1">
    <location>
        <begin position="433"/>
        <end position="465"/>
    </location>
</feature>